<dbReference type="AlphaFoldDB" id="A0A6L2N572"/>
<organism evidence="2">
    <name type="scientific">Tanacetum cinerariifolium</name>
    <name type="common">Dalmatian daisy</name>
    <name type="synonym">Chrysanthemum cinerariifolium</name>
    <dbReference type="NCBI Taxonomy" id="118510"/>
    <lineage>
        <taxon>Eukaryota</taxon>
        <taxon>Viridiplantae</taxon>
        <taxon>Streptophyta</taxon>
        <taxon>Embryophyta</taxon>
        <taxon>Tracheophyta</taxon>
        <taxon>Spermatophyta</taxon>
        <taxon>Magnoliopsida</taxon>
        <taxon>eudicotyledons</taxon>
        <taxon>Gunneridae</taxon>
        <taxon>Pentapetalae</taxon>
        <taxon>asterids</taxon>
        <taxon>campanulids</taxon>
        <taxon>Asterales</taxon>
        <taxon>Asteraceae</taxon>
        <taxon>Asteroideae</taxon>
        <taxon>Anthemideae</taxon>
        <taxon>Anthemidinae</taxon>
        <taxon>Tanacetum</taxon>
    </lineage>
</organism>
<reference evidence="2" key="1">
    <citation type="journal article" date="2019" name="Sci. Rep.">
        <title>Draft genome of Tanacetum cinerariifolium, the natural source of mosquito coil.</title>
        <authorList>
            <person name="Yamashiro T."/>
            <person name="Shiraishi A."/>
            <person name="Satake H."/>
            <person name="Nakayama K."/>
        </authorList>
    </citation>
    <scope>NUCLEOTIDE SEQUENCE</scope>
</reference>
<name>A0A6L2N572_TANCI</name>
<dbReference type="EMBL" id="BKCJ010007956">
    <property type="protein sequence ID" value="GEU79835.1"/>
    <property type="molecule type" value="Genomic_DNA"/>
</dbReference>
<sequence>MPKIEKYVIESLGAEVLVRSTNQPQTSYAVVASHSKFKLKKILIDKMEENKLINRSNIQRNLYNVLVESYNSDKDIVTSYGDVVTLKRDDDESKWNPSSSPTPDHEWHKTKTVDNRPPQQGSHKWIKLQELNLRSMSSWILPLTSLPL</sequence>
<protein>
    <submittedName>
        <fullName evidence="2">Uncharacterized protein</fullName>
    </submittedName>
</protein>
<feature type="region of interest" description="Disordered" evidence="1">
    <location>
        <begin position="89"/>
        <end position="121"/>
    </location>
</feature>
<evidence type="ECO:0000256" key="1">
    <source>
        <dbReference type="SAM" id="MobiDB-lite"/>
    </source>
</evidence>
<gene>
    <name evidence="2" type="ORF">Tci_051813</name>
</gene>
<proteinExistence type="predicted"/>
<comment type="caution">
    <text evidence="2">The sequence shown here is derived from an EMBL/GenBank/DDBJ whole genome shotgun (WGS) entry which is preliminary data.</text>
</comment>
<feature type="compositionally biased region" description="Basic and acidic residues" evidence="1">
    <location>
        <begin position="103"/>
        <end position="114"/>
    </location>
</feature>
<evidence type="ECO:0000313" key="2">
    <source>
        <dbReference type="EMBL" id="GEU79835.1"/>
    </source>
</evidence>
<accession>A0A6L2N572</accession>